<dbReference type="PANTHER" id="PTHR22916">
    <property type="entry name" value="GLYCOSYLTRANSFERASE"/>
    <property type="match status" value="1"/>
</dbReference>
<evidence type="ECO:0000259" key="1">
    <source>
        <dbReference type="Pfam" id="PF00535"/>
    </source>
</evidence>
<dbReference type="PANTHER" id="PTHR22916:SF3">
    <property type="entry name" value="UDP-GLCNAC:BETAGAL BETA-1,3-N-ACETYLGLUCOSAMINYLTRANSFERASE-LIKE PROTEIN 1"/>
    <property type="match status" value="1"/>
</dbReference>
<gene>
    <name evidence="2" type="ORF">Aconfl_41970</name>
</gene>
<organism evidence="2 3">
    <name type="scientific">Algoriphagus confluentis</name>
    <dbReference type="NCBI Taxonomy" id="1697556"/>
    <lineage>
        <taxon>Bacteria</taxon>
        <taxon>Pseudomonadati</taxon>
        <taxon>Bacteroidota</taxon>
        <taxon>Cytophagia</taxon>
        <taxon>Cytophagales</taxon>
        <taxon>Cyclobacteriaceae</taxon>
        <taxon>Algoriphagus</taxon>
    </lineage>
</organism>
<comment type="caution">
    <text evidence="2">The sequence shown here is derived from an EMBL/GenBank/DDBJ whole genome shotgun (WGS) entry which is preliminary data.</text>
</comment>
<proteinExistence type="predicted"/>
<name>A0ABQ6PXS0_9BACT</name>
<evidence type="ECO:0000313" key="2">
    <source>
        <dbReference type="EMBL" id="GMQ31552.1"/>
    </source>
</evidence>
<dbReference type="InterPro" id="IPR001173">
    <property type="entry name" value="Glyco_trans_2-like"/>
</dbReference>
<reference evidence="2 3" key="1">
    <citation type="submission" date="2023-08" db="EMBL/GenBank/DDBJ databases">
        <title>Draft genome sequence of Algoriphagus confluentis.</title>
        <authorList>
            <person name="Takatani N."/>
            <person name="Hosokawa M."/>
            <person name="Sawabe T."/>
        </authorList>
    </citation>
    <scope>NUCLEOTIDE SEQUENCE [LARGE SCALE GENOMIC DNA]</scope>
    <source>
        <strain evidence="2 3">NBRC 111222</strain>
    </source>
</reference>
<dbReference type="Pfam" id="PF00535">
    <property type="entry name" value="Glycos_transf_2"/>
    <property type="match status" value="1"/>
</dbReference>
<feature type="domain" description="Glycosyltransferase 2-like" evidence="1">
    <location>
        <begin position="7"/>
        <end position="165"/>
    </location>
</feature>
<evidence type="ECO:0000313" key="3">
    <source>
        <dbReference type="Proteomes" id="UP001338309"/>
    </source>
</evidence>
<dbReference type="SUPFAM" id="SSF53448">
    <property type="entry name" value="Nucleotide-diphospho-sugar transferases"/>
    <property type="match status" value="1"/>
</dbReference>
<protein>
    <recommendedName>
        <fullName evidence="1">Glycosyltransferase 2-like domain-containing protein</fullName>
    </recommendedName>
</protein>
<dbReference type="Gene3D" id="3.90.550.10">
    <property type="entry name" value="Spore Coat Polysaccharide Biosynthesis Protein SpsA, Chain A"/>
    <property type="match status" value="1"/>
</dbReference>
<dbReference type="Proteomes" id="UP001338309">
    <property type="component" value="Unassembled WGS sequence"/>
</dbReference>
<sequence>MSNPLISIALCTYQGERFLARQLDSLLAQTYRPIEIVIQDDCSTDQTWEIVEAYKRKFPDIIRSFRNKIQLGIRSNFESVFQKCQGELIAPCDQDDIWDFSKLEEMSSRIGDHILIYHDSALVDESGVSLGRRVSEKFQFAKGSDPAKLLLMNCVSGHSILFKKQLLAHAHPFPAKGYYDHWLAFTAMCFGTVDYLDKTLVLFRQHRNNYSSFTKMKRHRSNHSIRKMEQENYWLYTCKKVLGDHPSTSAEIQLIEHAQRRESQFFSPRLGWLIWKNRGRFLYLIPGTSLRKFFFALRYCFGLKIKRLKFFRL</sequence>
<dbReference type="EMBL" id="BTPD01000020">
    <property type="protein sequence ID" value="GMQ31552.1"/>
    <property type="molecule type" value="Genomic_DNA"/>
</dbReference>
<dbReference type="InterPro" id="IPR029044">
    <property type="entry name" value="Nucleotide-diphossugar_trans"/>
</dbReference>
<dbReference type="RefSeq" id="WP_338226317.1">
    <property type="nucleotide sequence ID" value="NZ_BTPD01000020.1"/>
</dbReference>
<keyword evidence="3" id="KW-1185">Reference proteome</keyword>
<accession>A0ABQ6PXS0</accession>